<feature type="domain" description="S1 motif" evidence="10">
    <location>
        <begin position="1722"/>
        <end position="1796"/>
    </location>
</feature>
<dbReference type="Gene3D" id="1.25.40.10">
    <property type="entry name" value="Tetratricopeptide repeat domain"/>
    <property type="match status" value="1"/>
</dbReference>
<evidence type="ECO:0000256" key="2">
    <source>
        <dbReference type="ARBA" id="ARBA00008644"/>
    </source>
</evidence>
<keyword evidence="8" id="KW-0539">Nucleus</keyword>
<keyword evidence="7" id="KW-0508">mRNA splicing</keyword>
<dbReference type="FunFam" id="2.40.50.140:FF:000103">
    <property type="entry name" value="protein RRP5 homolog"/>
    <property type="match status" value="2"/>
</dbReference>
<dbReference type="InterPro" id="IPR045814">
    <property type="entry name" value="IntS14_b-barrel"/>
</dbReference>
<dbReference type="Gene3D" id="2.40.50.140">
    <property type="entry name" value="Nucleic acid-binding proteins"/>
    <property type="match status" value="8"/>
</dbReference>
<feature type="domain" description="S1 motif" evidence="10">
    <location>
        <begin position="1918"/>
        <end position="1988"/>
    </location>
</feature>
<evidence type="ECO:0000313" key="12">
    <source>
        <dbReference type="EMBL" id="CAF3641763.1"/>
    </source>
</evidence>
<comment type="similarity">
    <text evidence="2">Belongs to the crooked-neck family.</text>
</comment>
<evidence type="ECO:0000256" key="7">
    <source>
        <dbReference type="ARBA" id="ARBA00023187"/>
    </source>
</evidence>
<proteinExistence type="inferred from homology"/>
<dbReference type="Proteomes" id="UP000677228">
    <property type="component" value="Unassembled WGS sequence"/>
</dbReference>
<protein>
    <recommendedName>
        <fullName evidence="10">S1 motif domain-containing protein</fullName>
    </recommendedName>
</protein>
<keyword evidence="6" id="KW-0677">Repeat</keyword>
<feature type="domain" description="S1 motif" evidence="10">
    <location>
        <begin position="1161"/>
        <end position="1237"/>
    </location>
</feature>
<dbReference type="InterPro" id="IPR055433">
    <property type="entry name" value="HAT_Syf1-like_N"/>
</dbReference>
<evidence type="ECO:0000313" key="13">
    <source>
        <dbReference type="Proteomes" id="UP000677228"/>
    </source>
</evidence>
<feature type="compositionally biased region" description="Polar residues" evidence="9">
    <location>
        <begin position="120"/>
        <end position="129"/>
    </location>
</feature>
<feature type="domain" description="S1 motif" evidence="10">
    <location>
        <begin position="1355"/>
        <end position="1424"/>
    </location>
</feature>
<reference evidence="11" key="1">
    <citation type="submission" date="2021-02" db="EMBL/GenBank/DDBJ databases">
        <authorList>
            <person name="Nowell W R."/>
        </authorList>
    </citation>
    <scope>NUCLEOTIDE SEQUENCE</scope>
</reference>
<dbReference type="SMART" id="SM00386">
    <property type="entry name" value="HAT"/>
    <property type="match status" value="7"/>
</dbReference>
<gene>
    <name evidence="11" type="ORF">OVA965_LOCUS7424</name>
    <name evidence="12" type="ORF">TMI583_LOCUS7419</name>
</gene>
<evidence type="ECO:0000256" key="3">
    <source>
        <dbReference type="ARBA" id="ARBA00022552"/>
    </source>
</evidence>
<dbReference type="InterPro" id="IPR048059">
    <property type="entry name" value="Rrp5_S1_rpt_hs1_sc1"/>
</dbReference>
<dbReference type="SUPFAM" id="SSF48452">
    <property type="entry name" value="TPR-like"/>
    <property type="match status" value="2"/>
</dbReference>
<organism evidence="11 13">
    <name type="scientific">Didymodactylos carnosus</name>
    <dbReference type="NCBI Taxonomy" id="1234261"/>
    <lineage>
        <taxon>Eukaryota</taxon>
        <taxon>Metazoa</taxon>
        <taxon>Spiralia</taxon>
        <taxon>Gnathifera</taxon>
        <taxon>Rotifera</taxon>
        <taxon>Eurotatoria</taxon>
        <taxon>Bdelloidea</taxon>
        <taxon>Philodinida</taxon>
        <taxon>Philodinidae</taxon>
        <taxon>Didymodactylos</taxon>
    </lineage>
</organism>
<evidence type="ECO:0000256" key="5">
    <source>
        <dbReference type="ARBA" id="ARBA00022728"/>
    </source>
</evidence>
<evidence type="ECO:0000256" key="1">
    <source>
        <dbReference type="ARBA" id="ARBA00004604"/>
    </source>
</evidence>
<keyword evidence="5" id="KW-0747">Spliceosome</keyword>
<evidence type="ECO:0000259" key="10">
    <source>
        <dbReference type="PROSITE" id="PS50126"/>
    </source>
</evidence>
<dbReference type="InterPro" id="IPR046471">
    <property type="entry name" value="IntS14_C"/>
</dbReference>
<dbReference type="InterPro" id="IPR045209">
    <property type="entry name" value="Rrp5"/>
</dbReference>
<feature type="region of interest" description="Disordered" evidence="9">
    <location>
        <begin position="629"/>
        <end position="656"/>
    </location>
</feature>
<feature type="domain" description="S1 motif" evidence="10">
    <location>
        <begin position="1072"/>
        <end position="1141"/>
    </location>
</feature>
<dbReference type="EMBL" id="CAJNOK010002363">
    <property type="protein sequence ID" value="CAF0856709.1"/>
    <property type="molecule type" value="Genomic_DNA"/>
</dbReference>
<sequence>MAEKVPYLSGGVETVVEKRHIISQTIELLMTNTNTLTRLESVALVLFAGCDTIKIYQHFTKSSESIIQTVQHLPVYGGYHLKSAIDFAKKYLTTAYGSQRSQKILVLTDVDHQDTVMTNSTSQMSTHVKGSSMHKNRTTISKPDFTLNDDNIGDDESDIDDEMDIDMAYQSDKDDGAQQLIELTFICLTKPSRMDRSRLEHIVEMGNCTLKNIYFLTPSKSITINEQMLTQTTEQIKKDLVNVFISVLKCGHFETQLAISPALKPVVLRGNNEIIYPSKTITINGFIELSSLRSPMAISKHILLPIQRQTRLQRSSSSTNYSIGANNTSGANSSTNSIITKKQLATKKPLPPMNSPMNSTNGNNNMNNFYYLLMISLKKEKSAALISINDEWYGAVYCQKFERKKRSSRLILSVFEPGDRIPWIPSFERLGPYAVVFPSATGTTDQQSSYRKQAWPVKHFVRSYTDSFLIWCRQNNFTSDINKFVRASAKLPEKSAFFYRELNKICRGAFVYALRGNLLQLLIQMFQRQIQLGKIKPDGVKHIQHVIQYMQRLKSQERFTDIPQLTSSASSGASVADNMTEEYFPRGSSGGALNKERTDIKDKTNLTKKTTRVRLASKFESNDDLFVLPKSKRKKQNQNNKNFQKRVETTKSRVDEDRQEKLYRRLNKQNLTDGVLVLGCIEKITPYEIRVSLPHQNIGYVPLSMISDEYTKILSSTQEENDDAISRLEDLFFVGQYVICRVIDSPVENEQPTKKQQRLYLTINPKDICEQISADSLVKGMLIPGVVSSIEDHGYLIDIGLQQRKGFVTKENMEIFMKNSSSDKIPDKLKIGYYSFFQLKETLSKGDNSRIVPLKFVNGVKRPALKSNQMPFHMLIPGMKCNVTVSKSRINGILVNFGEIKGFIHIQDLETLTINPDYYTADSEIEAIVLAIDSVTKLVYFTLQPHIFSLDCPLSNDNQLTVGTIKTCTIVKTIGSSLVIRLYGKQFGLVATSHLTDDKDADVEQAHGLFKPGQKAQCRIIGLSLSNNIIICSLKKYVENMITINHIRIFFFSFLRSIIDAPFITYSDINAGDIVKGTISHIDPKGLIISLAKHINGFVPIIHNADIPIKETMNKFAIKKKVQCRVIEVDPLRQRLILTLKKSLIHTKLPLVKSYNDLTKDLVTIGVIISINDYGLLVKLFGNVCGLVPKNEVGQLILSHTTTTKHQLLQMFYVGQTVSCRVLNFEVAQKRLTLSLKVPGKVAFGTKLAAVEEDFSIGKITKWKANNSGTEGHISGIVLTNEKIPLFVYLSKTHLTDFVEHQTFLLNYGYNNSELEREGIYWSRTSFVNISMRRILIDYCKHNILPQTLEECTTGLMIPGVVQNIFEYGLFIDLPNDIVAFAPNKYLDLNTLQTIEKKYHIAQTVIVRVVQIDNEKQRCIVNLKPLLYESETDNQFRPESILSHYLDEKFEIINLLKKNGTGLLHKFLNETKWLGHYCRCAIEKRDGDWFLCRIDNGLISRCLYDAHYSVGDTISGHIIDIDLSNQQFIITTDLLMNKNQSNIDFNTIDHLSFESCTVLCQLSSYAIGIIGTSVLVHIPTFSHLNSFYCSNLTYQRKQVLKLENVEYTRSPLHHYIISHSTQSLVSKKILYEPDEIVNVTICDVLPKQLNVRLEDGSRGRIHITEICDKPSETFPSLTDQYQTNQQLKVRIISTRNIEQTKYHLKPVYELTLRSSTQTTIINDQLYGFIDKIDQNHGLWFFLSLHVRALVPNLLISTNPNIIENLAEHFRIGQCCQLNIVSKRDEHRYDASLIELKPPKIGTVVCAQFKQILSPNEFVFSLPTAIDGTLLSTDVTDNYVDYSFWTKLMNIKKPTKTMSTIYNMKREHRKFKNKIVQVYIKNINDENKISLSTRKSRIFNNHLDVTDEEVERLEQLAVGDVIRGYISSLTNRQLTLLIGQSITGRIEKIPMRPLHGHLREYLDVGMVVEGEVLKIDIETNSCSMKLTNEFIQQFRKEKGITKTKEHEEDEPNAKRMKVMTDNSVDSLVDLGGLGGNAKFEWHATLNDLSAHVENGNMDEKEDEEVTTITNGKRKKIPVIVENGTKRQKRTNDEFEQLVTKAPNDSHLWIDYMQYYLTQAEIDHARSVAEKALRTIFYREERDKLNIWVAYLDLESKHGTPEKLNQILSRAVGNCDALSVYQRLAADVYEKNNQLENANATYSLMVKKFAKEKVAWLSYIIYLFKQHHFEQAKSMLDKSFLSLPATDHVEMINKYAQLEFKYGDKERGKTMYEKLLANSPKRTDLWSLYIDMVIKYDQDISTARTIFDRLLSLNISPKKMKFIVKKYLGFERQYGTPKDIDHAKQRVLEYVNSNDINTDERTASTTLRTSDYDIEE</sequence>
<dbReference type="InterPro" id="IPR011990">
    <property type="entry name" value="TPR-like_helical_dom_sf"/>
</dbReference>
<keyword evidence="3" id="KW-0698">rRNA processing</keyword>
<feature type="domain" description="S1 motif" evidence="10">
    <location>
        <begin position="1634"/>
        <end position="1713"/>
    </location>
</feature>
<dbReference type="CDD" id="cd05693">
    <property type="entry name" value="S1_Rrp5_repeat_hs1_sc1"/>
    <property type="match status" value="1"/>
</dbReference>
<dbReference type="InterPro" id="IPR036465">
    <property type="entry name" value="vWFA_dom_sf"/>
</dbReference>
<comment type="subcellular location">
    <subcellularLocation>
        <location evidence="1">Nucleus</location>
        <location evidence="1">Nucleolus</location>
    </subcellularLocation>
</comment>
<dbReference type="Pfam" id="PF20504">
    <property type="entry name" value="IntS14_C"/>
    <property type="match status" value="1"/>
</dbReference>
<evidence type="ECO:0000256" key="9">
    <source>
        <dbReference type="SAM" id="MobiDB-lite"/>
    </source>
</evidence>
<feature type="region of interest" description="Disordered" evidence="9">
    <location>
        <begin position="120"/>
        <end position="153"/>
    </location>
</feature>
<dbReference type="InterPro" id="IPR003107">
    <property type="entry name" value="HAT"/>
</dbReference>
<dbReference type="Pfam" id="PF23233">
    <property type="entry name" value="HAT_Syf1_CNRKL1_N"/>
    <property type="match status" value="1"/>
</dbReference>
<keyword evidence="4" id="KW-0507">mRNA processing</keyword>
<dbReference type="PANTHER" id="PTHR23270:SF10">
    <property type="entry name" value="PROTEIN RRP5 HOMOLOG"/>
    <property type="match status" value="1"/>
</dbReference>
<feature type="domain" description="S1 motif" evidence="10">
    <location>
        <begin position="780"/>
        <end position="832"/>
    </location>
</feature>
<feature type="domain" description="S1 motif" evidence="10">
    <location>
        <begin position="674"/>
        <end position="764"/>
    </location>
</feature>
<dbReference type="InterPro" id="IPR012340">
    <property type="entry name" value="NA-bd_OB-fold"/>
</dbReference>
<dbReference type="InterPro" id="IPR003029">
    <property type="entry name" value="S1_domain"/>
</dbReference>
<dbReference type="SUPFAM" id="SSF50249">
    <property type="entry name" value="Nucleic acid-binding proteins"/>
    <property type="match status" value="8"/>
</dbReference>
<evidence type="ECO:0000313" key="11">
    <source>
        <dbReference type="EMBL" id="CAF0856709.1"/>
    </source>
</evidence>
<dbReference type="EMBL" id="CAJOBA010002363">
    <property type="protein sequence ID" value="CAF3641763.1"/>
    <property type="molecule type" value="Genomic_DNA"/>
</dbReference>
<dbReference type="Proteomes" id="UP000682733">
    <property type="component" value="Unassembled WGS sequence"/>
</dbReference>
<dbReference type="GO" id="GO:0032040">
    <property type="term" value="C:small-subunit processome"/>
    <property type="evidence" value="ECO:0007669"/>
    <property type="project" value="TreeGrafter"/>
</dbReference>
<dbReference type="Pfam" id="PF19435">
    <property type="entry name" value="IntS14_b-barrel"/>
    <property type="match status" value="1"/>
</dbReference>
<dbReference type="SUPFAM" id="SSF53300">
    <property type="entry name" value="vWA-like"/>
    <property type="match status" value="1"/>
</dbReference>
<accession>A0A8S2DBV6</accession>
<dbReference type="GO" id="GO:0006364">
    <property type="term" value="P:rRNA processing"/>
    <property type="evidence" value="ECO:0007669"/>
    <property type="project" value="UniProtKB-KW"/>
</dbReference>
<feature type="domain" description="S1 motif" evidence="10">
    <location>
        <begin position="873"/>
        <end position="944"/>
    </location>
</feature>
<dbReference type="Pfam" id="PF00575">
    <property type="entry name" value="S1"/>
    <property type="match status" value="3"/>
</dbReference>
<dbReference type="GO" id="GO:0003723">
    <property type="term" value="F:RNA binding"/>
    <property type="evidence" value="ECO:0007669"/>
    <property type="project" value="TreeGrafter"/>
</dbReference>
<dbReference type="PROSITE" id="PS50126">
    <property type="entry name" value="S1"/>
    <property type="match status" value="10"/>
</dbReference>
<comment type="caution">
    <text evidence="11">The sequence shown here is derived from an EMBL/GenBank/DDBJ whole genome shotgun (WGS) entry which is preliminary data.</text>
</comment>
<dbReference type="SMART" id="SM00316">
    <property type="entry name" value="S1"/>
    <property type="match status" value="11"/>
</dbReference>
<evidence type="ECO:0000256" key="8">
    <source>
        <dbReference type="ARBA" id="ARBA00023242"/>
    </source>
</evidence>
<feature type="compositionally biased region" description="Basic and acidic residues" evidence="9">
    <location>
        <begin position="645"/>
        <end position="656"/>
    </location>
</feature>
<evidence type="ECO:0000256" key="6">
    <source>
        <dbReference type="ARBA" id="ARBA00022737"/>
    </source>
</evidence>
<feature type="domain" description="S1 motif" evidence="10">
    <location>
        <begin position="963"/>
        <end position="1035"/>
    </location>
</feature>
<dbReference type="PANTHER" id="PTHR23270">
    <property type="entry name" value="PROGRAMMED CELL DEATH PROTEIN 11 PRE-RRNA PROCESSING PROTEIN RRP5"/>
    <property type="match status" value="1"/>
</dbReference>
<evidence type="ECO:0000256" key="4">
    <source>
        <dbReference type="ARBA" id="ARBA00022664"/>
    </source>
</evidence>
<name>A0A8S2DBV6_9BILA</name>
<dbReference type="Gene3D" id="3.40.50.410">
    <property type="entry name" value="von Willebrand factor, type A domain"/>
    <property type="match status" value="1"/>
</dbReference>